<evidence type="ECO:0000313" key="12">
    <source>
        <dbReference type="Proteomes" id="UP000035503"/>
    </source>
</evidence>
<evidence type="ECO:0000259" key="10">
    <source>
        <dbReference type="PROSITE" id="PS51177"/>
    </source>
</evidence>
<dbReference type="KEGG" id="lau:G293_01400"/>
<proteinExistence type="predicted"/>
<evidence type="ECO:0000256" key="3">
    <source>
        <dbReference type="ARBA" id="ARBA00004887"/>
    </source>
</evidence>
<evidence type="ECO:0000256" key="4">
    <source>
        <dbReference type="ARBA" id="ARBA00012827"/>
    </source>
</evidence>
<feature type="repeat" description="Lumazine-binding" evidence="9">
    <location>
        <begin position="97"/>
        <end position="193"/>
    </location>
</feature>
<dbReference type="Proteomes" id="UP000035503">
    <property type="component" value="Chromosome"/>
</dbReference>
<gene>
    <name evidence="11" type="ORF">G293_01400</name>
</gene>
<name>A0A0G3I882_LIBAF</name>
<reference evidence="11 12" key="1">
    <citation type="journal article" date="2015" name="Genome Announc.">
        <title>Complete Genome Sequence of 'Candidatus Liberibacter africanus,' a Bacterium Associated with Citrus Huanglongbing.</title>
        <authorList>
            <person name="Lin H."/>
            <person name="Pietersen G."/>
            <person name="Han C."/>
            <person name="Read D.A."/>
            <person name="Lou B."/>
            <person name="Gupta G."/>
            <person name="Civerolo E.L."/>
        </authorList>
    </citation>
    <scope>NUCLEOTIDE SEQUENCE [LARGE SCALE GENOMIC DNA]</scope>
    <source>
        <strain evidence="11 12">PTSAPSY</strain>
    </source>
</reference>
<dbReference type="PROSITE" id="PS51177">
    <property type="entry name" value="LUMAZINE_BIND"/>
    <property type="match status" value="2"/>
</dbReference>
<dbReference type="PIRSF" id="PIRSF000498">
    <property type="entry name" value="Riboflavin_syn_A"/>
    <property type="match status" value="1"/>
</dbReference>
<evidence type="ECO:0000256" key="6">
    <source>
        <dbReference type="ARBA" id="ARBA00022619"/>
    </source>
</evidence>
<comment type="function">
    <text evidence="2">Catalyzes the dismutation of two molecules of 6,7-dimethyl-8-ribityllumazine, resulting in the formation of riboflavin and 5-amino-6-(D-ribitylamino)uracil.</text>
</comment>
<keyword evidence="7" id="KW-0808">Transferase</keyword>
<dbReference type="Pfam" id="PF00677">
    <property type="entry name" value="Lum_binding"/>
    <property type="match status" value="2"/>
</dbReference>
<dbReference type="SUPFAM" id="SSF63380">
    <property type="entry name" value="Riboflavin synthase domain-like"/>
    <property type="match status" value="2"/>
</dbReference>
<dbReference type="InterPro" id="IPR026017">
    <property type="entry name" value="Lumazine-bd_dom"/>
</dbReference>
<evidence type="ECO:0000256" key="7">
    <source>
        <dbReference type="ARBA" id="ARBA00022679"/>
    </source>
</evidence>
<dbReference type="STRING" id="1277257.G293_01400"/>
<evidence type="ECO:0000256" key="9">
    <source>
        <dbReference type="PROSITE-ProRule" id="PRU00524"/>
    </source>
</evidence>
<dbReference type="PATRIC" id="fig|1277257.4.peg.307"/>
<dbReference type="CDD" id="cd00402">
    <property type="entry name" value="Riboflavin_synthase_like"/>
    <property type="match status" value="1"/>
</dbReference>
<dbReference type="Gene3D" id="2.40.30.20">
    <property type="match status" value="2"/>
</dbReference>
<keyword evidence="8" id="KW-0677">Repeat</keyword>
<dbReference type="InterPro" id="IPR001783">
    <property type="entry name" value="Lumazine-bd"/>
</dbReference>
<dbReference type="PANTHER" id="PTHR21098:SF12">
    <property type="entry name" value="RIBOFLAVIN SYNTHASE"/>
    <property type="match status" value="1"/>
</dbReference>
<feature type="repeat" description="Lumazine-binding" evidence="9">
    <location>
        <begin position="1"/>
        <end position="96"/>
    </location>
</feature>
<dbReference type="PANTHER" id="PTHR21098">
    <property type="entry name" value="RIBOFLAVIN SYNTHASE ALPHA CHAIN"/>
    <property type="match status" value="1"/>
</dbReference>
<protein>
    <recommendedName>
        <fullName evidence="5">Riboflavin synthase</fullName>
        <ecNumber evidence="4">2.5.1.9</ecNumber>
    </recommendedName>
</protein>
<evidence type="ECO:0000256" key="1">
    <source>
        <dbReference type="ARBA" id="ARBA00000968"/>
    </source>
</evidence>
<keyword evidence="12" id="KW-1185">Reference proteome</keyword>
<evidence type="ECO:0000256" key="2">
    <source>
        <dbReference type="ARBA" id="ARBA00002803"/>
    </source>
</evidence>
<feature type="domain" description="Lumazine-binding" evidence="10">
    <location>
        <begin position="1"/>
        <end position="96"/>
    </location>
</feature>
<dbReference type="AlphaFoldDB" id="A0A0G3I882"/>
<dbReference type="GO" id="GO:0009231">
    <property type="term" value="P:riboflavin biosynthetic process"/>
    <property type="evidence" value="ECO:0007669"/>
    <property type="project" value="UniProtKB-KW"/>
</dbReference>
<dbReference type="EC" id="2.5.1.9" evidence="4"/>
<evidence type="ECO:0000256" key="5">
    <source>
        <dbReference type="ARBA" id="ARBA00013950"/>
    </source>
</evidence>
<dbReference type="InterPro" id="IPR017938">
    <property type="entry name" value="Riboflavin_synthase-like_b-brl"/>
</dbReference>
<evidence type="ECO:0000313" key="11">
    <source>
        <dbReference type="EMBL" id="AKK19912.1"/>
    </source>
</evidence>
<comment type="pathway">
    <text evidence="3">Cofactor biosynthesis; riboflavin biosynthesis; riboflavin from 2-hydroxy-3-oxobutyl phosphate and 5-amino-6-(D-ribitylamino)uracil: step 2/2.</text>
</comment>
<feature type="domain" description="Lumazine-binding" evidence="10">
    <location>
        <begin position="97"/>
        <end position="193"/>
    </location>
</feature>
<dbReference type="InterPro" id="IPR023366">
    <property type="entry name" value="ATP_synth_asu-like_sf"/>
</dbReference>
<evidence type="ECO:0000256" key="8">
    <source>
        <dbReference type="ARBA" id="ARBA00022737"/>
    </source>
</evidence>
<organism evidence="11 12">
    <name type="scientific">Candidatus Liberibacter africanus PTSAPSY</name>
    <dbReference type="NCBI Taxonomy" id="1277257"/>
    <lineage>
        <taxon>Bacteria</taxon>
        <taxon>Pseudomonadati</taxon>
        <taxon>Pseudomonadota</taxon>
        <taxon>Alphaproteobacteria</taxon>
        <taxon>Hyphomicrobiales</taxon>
        <taxon>Rhizobiaceae</taxon>
        <taxon>Liberibacter</taxon>
    </lineage>
</organism>
<sequence>MTDIGKIVAMTPIAKGMRLCIMTSYNTSEMKIGCSIAHAGICLTVVRLPEDNSVDNWYEVEIWAETNRLTNTSSWDIGTFINLERSMKLSDRLDGHLVSGHIDGTVEILFLDFIGDSMYCRLSLPRHLKKFIVVKGSVCLNGVSLTVNLVDDLFFDVLLIRHTIEKTTWKMHKTGDLINIEVDYMMRYFSQLCMPIICKDDSNI</sequence>
<dbReference type="EMBL" id="CP004021">
    <property type="protein sequence ID" value="AKK19912.1"/>
    <property type="molecule type" value="Genomic_DNA"/>
</dbReference>
<dbReference type="GO" id="GO:0004746">
    <property type="term" value="F:riboflavin synthase activity"/>
    <property type="evidence" value="ECO:0007669"/>
    <property type="project" value="UniProtKB-EC"/>
</dbReference>
<keyword evidence="6" id="KW-0686">Riboflavin biosynthesis</keyword>
<comment type="catalytic activity">
    <reaction evidence="1">
        <text>2 6,7-dimethyl-8-(1-D-ribityl)lumazine + H(+) = 5-amino-6-(D-ribitylamino)uracil + riboflavin</text>
        <dbReference type="Rhea" id="RHEA:20772"/>
        <dbReference type="ChEBI" id="CHEBI:15378"/>
        <dbReference type="ChEBI" id="CHEBI:15934"/>
        <dbReference type="ChEBI" id="CHEBI:57986"/>
        <dbReference type="ChEBI" id="CHEBI:58201"/>
        <dbReference type="EC" id="2.5.1.9"/>
    </reaction>
</comment>
<accession>A0A0G3I882</accession>
<dbReference type="NCBIfam" id="NF006767">
    <property type="entry name" value="PRK09289.1"/>
    <property type="match status" value="1"/>
</dbReference>